<proteinExistence type="inferred from homology"/>
<evidence type="ECO:0000256" key="4">
    <source>
        <dbReference type="PIRSR" id="PIRSR001365-2"/>
    </source>
</evidence>
<organism evidence="5 6">
    <name type="scientific">Colwellia psychrerythraea</name>
    <name type="common">Vibrio psychroerythus</name>
    <dbReference type="NCBI Taxonomy" id="28229"/>
    <lineage>
        <taxon>Bacteria</taxon>
        <taxon>Pseudomonadati</taxon>
        <taxon>Pseudomonadota</taxon>
        <taxon>Gammaproteobacteria</taxon>
        <taxon>Alteromonadales</taxon>
        <taxon>Colwelliaceae</taxon>
        <taxon>Colwellia</taxon>
    </lineage>
</organism>
<dbReference type="PIRSF" id="PIRSF001365">
    <property type="entry name" value="DHDPS"/>
    <property type="match status" value="1"/>
</dbReference>
<dbReference type="CDD" id="cd00408">
    <property type="entry name" value="DHDPS-like"/>
    <property type="match status" value="1"/>
</dbReference>
<dbReference type="EC" id="4.3.3.7" evidence="5"/>
<name>A0A099KMF6_COLPS</name>
<dbReference type="PANTHER" id="PTHR12128:SF72">
    <property type="entry name" value="DIHYDRODIPICOLINATE SYNTHASE"/>
    <property type="match status" value="1"/>
</dbReference>
<dbReference type="PANTHER" id="PTHR12128">
    <property type="entry name" value="DIHYDRODIPICOLINATE SYNTHASE"/>
    <property type="match status" value="1"/>
</dbReference>
<dbReference type="Proteomes" id="UP000029843">
    <property type="component" value="Unassembled WGS sequence"/>
</dbReference>
<evidence type="ECO:0000256" key="2">
    <source>
        <dbReference type="PIRNR" id="PIRNR001365"/>
    </source>
</evidence>
<feature type="active site" description="Proton donor/acceptor" evidence="3">
    <location>
        <position position="136"/>
    </location>
</feature>
<protein>
    <submittedName>
        <fullName evidence="5">Dihydrodipicolinate synthase</fullName>
        <ecNumber evidence="5">4.3.3.7</ecNumber>
    </submittedName>
</protein>
<dbReference type="PRINTS" id="PR00146">
    <property type="entry name" value="DHPICSNTHASE"/>
</dbReference>
<dbReference type="InterPro" id="IPR013785">
    <property type="entry name" value="Aldolase_TIM"/>
</dbReference>
<sequence length="304" mass="33588">MNVNWQGVYPAVTTQYNDDLSINFEATTNMVDTIIKEGVNGIIALGTVGENASHSREEKIAILKAVKEVVAGRVPVLSGVAETSTQFAIEFSQACEEIGIDGLMVLPGMIYKSDESEAVNHYQQIARNCGLPIMIYNNPVTYGVDVGIEGMKILAQEDNIVSVKEATEDTRRISELFSAFDDRFVVFGGVDDIALESLMLGCTGWISGLTNVFPKESVAIYKLAEQGRYAEALEIWRWFLPLLRLDTVPKLVQCIKLCEQLAGRGSELTRAPRMPLVGDERANVERIYNEAVANRIDLSKFNLD</sequence>
<evidence type="ECO:0000256" key="3">
    <source>
        <dbReference type="PIRSR" id="PIRSR001365-1"/>
    </source>
</evidence>
<reference evidence="5 6" key="1">
    <citation type="submission" date="2014-08" db="EMBL/GenBank/DDBJ databases">
        <title>Genomic and Phenotypic Diversity of Colwellia psychrerythraea strains from Disparate Marine Basins.</title>
        <authorList>
            <person name="Techtmann S.M."/>
            <person name="Stelling S.C."/>
            <person name="Utturkar S.M."/>
            <person name="Alshibli N."/>
            <person name="Harris A."/>
            <person name="Brown S.D."/>
            <person name="Hazen T.C."/>
        </authorList>
    </citation>
    <scope>NUCLEOTIDE SEQUENCE [LARGE SCALE GENOMIC DNA]</scope>
    <source>
        <strain evidence="5 6">ND2E</strain>
    </source>
</reference>
<dbReference type="PATRIC" id="fig|28229.4.peg.2344"/>
<gene>
    <name evidence="5" type="ORF">ND2E_3295</name>
</gene>
<comment type="similarity">
    <text evidence="2">Belongs to the DapA family.</text>
</comment>
<keyword evidence="1 2" id="KW-0456">Lyase</keyword>
<dbReference type="EMBL" id="JQED01000029">
    <property type="protein sequence ID" value="KGJ91430.1"/>
    <property type="molecule type" value="Genomic_DNA"/>
</dbReference>
<dbReference type="OrthoDB" id="9782828at2"/>
<evidence type="ECO:0000313" key="6">
    <source>
        <dbReference type="Proteomes" id="UP000029843"/>
    </source>
</evidence>
<evidence type="ECO:0000313" key="5">
    <source>
        <dbReference type="EMBL" id="KGJ91430.1"/>
    </source>
</evidence>
<feature type="active site" description="Schiff-base intermediate with substrate" evidence="3">
    <location>
        <position position="164"/>
    </location>
</feature>
<dbReference type="Gene3D" id="3.20.20.70">
    <property type="entry name" value="Aldolase class I"/>
    <property type="match status" value="1"/>
</dbReference>
<feature type="binding site" evidence="4">
    <location>
        <position position="206"/>
    </location>
    <ligand>
        <name>pyruvate</name>
        <dbReference type="ChEBI" id="CHEBI:15361"/>
    </ligand>
</feature>
<comment type="caution">
    <text evidence="5">The sequence shown here is derived from an EMBL/GenBank/DDBJ whole genome shotgun (WGS) entry which is preliminary data.</text>
</comment>
<dbReference type="AlphaFoldDB" id="A0A099KMF6"/>
<evidence type="ECO:0000256" key="1">
    <source>
        <dbReference type="ARBA" id="ARBA00023239"/>
    </source>
</evidence>
<dbReference type="InterPro" id="IPR002220">
    <property type="entry name" value="DapA-like"/>
</dbReference>
<dbReference type="SMART" id="SM01130">
    <property type="entry name" value="DHDPS"/>
    <property type="match status" value="1"/>
</dbReference>
<dbReference type="RefSeq" id="WP_033094047.1">
    <property type="nucleotide sequence ID" value="NZ_JQED01000029.1"/>
</dbReference>
<dbReference type="SUPFAM" id="SSF51569">
    <property type="entry name" value="Aldolase"/>
    <property type="match status" value="1"/>
</dbReference>
<accession>A0A099KMF6</accession>
<dbReference type="Pfam" id="PF00701">
    <property type="entry name" value="DHDPS"/>
    <property type="match status" value="1"/>
</dbReference>
<dbReference type="GO" id="GO:0008840">
    <property type="term" value="F:4-hydroxy-tetrahydrodipicolinate synthase activity"/>
    <property type="evidence" value="ECO:0007669"/>
    <property type="project" value="UniProtKB-EC"/>
</dbReference>